<organism evidence="2 3">
    <name type="scientific">Streptomyces palmae</name>
    <dbReference type="NCBI Taxonomy" id="1701085"/>
    <lineage>
        <taxon>Bacteria</taxon>
        <taxon>Bacillati</taxon>
        <taxon>Actinomycetota</taxon>
        <taxon>Actinomycetes</taxon>
        <taxon>Kitasatosporales</taxon>
        <taxon>Streptomycetaceae</taxon>
        <taxon>Streptomyces</taxon>
    </lineage>
</organism>
<keyword evidence="3" id="KW-1185">Reference proteome</keyword>
<protein>
    <submittedName>
        <fullName evidence="2">Uncharacterized protein</fullName>
    </submittedName>
</protein>
<dbReference type="AlphaFoldDB" id="A0A4Z0GWI0"/>
<feature type="transmembrane region" description="Helical" evidence="1">
    <location>
        <begin position="12"/>
        <end position="35"/>
    </location>
</feature>
<evidence type="ECO:0000256" key="1">
    <source>
        <dbReference type="SAM" id="Phobius"/>
    </source>
</evidence>
<proteinExistence type="predicted"/>
<evidence type="ECO:0000313" key="3">
    <source>
        <dbReference type="Proteomes" id="UP000297948"/>
    </source>
</evidence>
<keyword evidence="1" id="KW-0812">Transmembrane</keyword>
<sequence>MTVTGGPGTSAGILGVLALGGGLLLLLLAALGPYVREPTGRHRGPRAPLRPLRIAPVRAALRGGVTVDGFLAALWGVGICAVTLLLGVLLAVHRAG</sequence>
<reference evidence="2 3" key="1">
    <citation type="submission" date="2019-03" db="EMBL/GenBank/DDBJ databases">
        <authorList>
            <person name="Gonzalez-Pimentel J.L."/>
        </authorList>
    </citation>
    <scope>NUCLEOTIDE SEQUENCE [LARGE SCALE GENOMIC DNA]</scope>
    <source>
        <strain evidence="2 3">JCM 31289</strain>
    </source>
</reference>
<feature type="transmembrane region" description="Helical" evidence="1">
    <location>
        <begin position="70"/>
        <end position="92"/>
    </location>
</feature>
<keyword evidence="1" id="KW-0472">Membrane</keyword>
<dbReference type="RefSeq" id="WP_135340662.1">
    <property type="nucleotide sequence ID" value="NZ_JBHLTX010000045.1"/>
</dbReference>
<dbReference type="EMBL" id="SRID01000221">
    <property type="protein sequence ID" value="TGB01362.1"/>
    <property type="molecule type" value="Genomic_DNA"/>
</dbReference>
<evidence type="ECO:0000313" key="2">
    <source>
        <dbReference type="EMBL" id="TGB01362.1"/>
    </source>
</evidence>
<gene>
    <name evidence="2" type="ORF">E4099_21105</name>
</gene>
<name>A0A4Z0GWI0_9ACTN</name>
<comment type="caution">
    <text evidence="2">The sequence shown here is derived from an EMBL/GenBank/DDBJ whole genome shotgun (WGS) entry which is preliminary data.</text>
</comment>
<accession>A0A4Z0GWI0</accession>
<dbReference type="Proteomes" id="UP000297948">
    <property type="component" value="Unassembled WGS sequence"/>
</dbReference>
<keyword evidence="1" id="KW-1133">Transmembrane helix</keyword>